<reference evidence="1 2" key="1">
    <citation type="journal article" date="2021" name="J. Hered.">
        <title>A chromosome-level genome assembly of the parasitoid wasp, Cotesia glomerata (Hymenoptera: Braconidae).</title>
        <authorList>
            <person name="Pinto B.J."/>
            <person name="Weis J.J."/>
            <person name="Gamble T."/>
            <person name="Ode P.J."/>
            <person name="Paul R."/>
            <person name="Zaspel J.M."/>
        </authorList>
    </citation>
    <scope>NUCLEOTIDE SEQUENCE [LARGE SCALE GENOMIC DNA]</scope>
    <source>
        <strain evidence="1">CgM1</strain>
    </source>
</reference>
<sequence length="126" mass="14267">MRISYSKVEARDGESLDFRKSGGVQWKSARVARREIFHPLEKDCYDFSVDDLSGGESTQWNQVNHPFLKSSGMTRQSHARRYSHWGILNGEKNTLLRDSCIGDADVDADTTVNEQQIDFRGCVVPG</sequence>
<accession>A0AAV7IMZ6</accession>
<dbReference type="Proteomes" id="UP000826195">
    <property type="component" value="Unassembled WGS sequence"/>
</dbReference>
<name>A0AAV7IMZ6_COTGL</name>
<dbReference type="AlphaFoldDB" id="A0AAV7IMZ6"/>
<organism evidence="1 2">
    <name type="scientific">Cotesia glomerata</name>
    <name type="common">Lepidopteran parasitic wasp</name>
    <name type="synonym">Apanteles glomeratus</name>
    <dbReference type="NCBI Taxonomy" id="32391"/>
    <lineage>
        <taxon>Eukaryota</taxon>
        <taxon>Metazoa</taxon>
        <taxon>Ecdysozoa</taxon>
        <taxon>Arthropoda</taxon>
        <taxon>Hexapoda</taxon>
        <taxon>Insecta</taxon>
        <taxon>Pterygota</taxon>
        <taxon>Neoptera</taxon>
        <taxon>Endopterygota</taxon>
        <taxon>Hymenoptera</taxon>
        <taxon>Apocrita</taxon>
        <taxon>Ichneumonoidea</taxon>
        <taxon>Braconidae</taxon>
        <taxon>Microgastrinae</taxon>
        <taxon>Cotesia</taxon>
    </lineage>
</organism>
<evidence type="ECO:0000313" key="1">
    <source>
        <dbReference type="EMBL" id="KAH0554214.1"/>
    </source>
</evidence>
<dbReference type="EMBL" id="JAHXZJ010001119">
    <property type="protein sequence ID" value="KAH0554214.1"/>
    <property type="molecule type" value="Genomic_DNA"/>
</dbReference>
<protein>
    <submittedName>
        <fullName evidence="1">Uncharacterized protein</fullName>
    </submittedName>
</protein>
<evidence type="ECO:0000313" key="2">
    <source>
        <dbReference type="Proteomes" id="UP000826195"/>
    </source>
</evidence>
<proteinExistence type="predicted"/>
<comment type="caution">
    <text evidence="1">The sequence shown here is derived from an EMBL/GenBank/DDBJ whole genome shotgun (WGS) entry which is preliminary data.</text>
</comment>
<keyword evidence="2" id="KW-1185">Reference proteome</keyword>
<gene>
    <name evidence="1" type="ORF">KQX54_008542</name>
</gene>